<reference evidence="2" key="1">
    <citation type="journal article" date="2019" name="Int. J. Syst. Evol. Microbiol.">
        <title>The Global Catalogue of Microorganisms (GCM) 10K type strain sequencing project: providing services to taxonomists for standard genome sequencing and annotation.</title>
        <authorList>
            <consortium name="The Broad Institute Genomics Platform"/>
            <consortium name="The Broad Institute Genome Sequencing Center for Infectious Disease"/>
            <person name="Wu L."/>
            <person name="Ma J."/>
        </authorList>
    </citation>
    <scope>NUCLEOTIDE SEQUENCE [LARGE SCALE GENOMIC DNA]</scope>
    <source>
        <strain evidence="2">KCTC 42742</strain>
    </source>
</reference>
<organism evidence="1 2">
    <name type="scientific">Vogesella facilis</name>
    <dbReference type="NCBI Taxonomy" id="1655232"/>
    <lineage>
        <taxon>Bacteria</taxon>
        <taxon>Pseudomonadati</taxon>
        <taxon>Pseudomonadota</taxon>
        <taxon>Betaproteobacteria</taxon>
        <taxon>Neisseriales</taxon>
        <taxon>Chromobacteriaceae</taxon>
        <taxon>Vogesella</taxon>
    </lineage>
</organism>
<sequence>MKPSPATSLHCRFCRHYYITHDVRFPYGCRAMDFKSKRLPLQEVRAATGRDCQTFAPKTPR</sequence>
<evidence type="ECO:0000313" key="2">
    <source>
        <dbReference type="Proteomes" id="UP001595741"/>
    </source>
</evidence>
<keyword evidence="2" id="KW-1185">Reference proteome</keyword>
<evidence type="ECO:0000313" key="1">
    <source>
        <dbReference type="EMBL" id="MFC3533356.1"/>
    </source>
</evidence>
<name>A0ABV7RLN1_9NEIS</name>
<protein>
    <recommendedName>
        <fullName evidence="3">Uracil-DNA glycosylase</fullName>
    </recommendedName>
</protein>
<evidence type="ECO:0008006" key="3">
    <source>
        <dbReference type="Google" id="ProtNLM"/>
    </source>
</evidence>
<proteinExistence type="predicted"/>
<comment type="caution">
    <text evidence="1">The sequence shown here is derived from an EMBL/GenBank/DDBJ whole genome shotgun (WGS) entry which is preliminary data.</text>
</comment>
<dbReference type="EMBL" id="JBHRXN010000032">
    <property type="protein sequence ID" value="MFC3533356.1"/>
    <property type="molecule type" value="Genomic_DNA"/>
</dbReference>
<dbReference type="RefSeq" id="WP_386093009.1">
    <property type="nucleotide sequence ID" value="NZ_JBHRXN010000032.1"/>
</dbReference>
<accession>A0ABV7RLN1</accession>
<dbReference type="Proteomes" id="UP001595741">
    <property type="component" value="Unassembled WGS sequence"/>
</dbReference>
<gene>
    <name evidence="1" type="ORF">ACFOLG_14320</name>
</gene>